<dbReference type="Proteomes" id="UP000007254">
    <property type="component" value="Chromosome"/>
</dbReference>
<keyword evidence="11 16" id="KW-0472">Membrane</keyword>
<feature type="transmembrane region" description="Helical" evidence="16">
    <location>
        <begin position="693"/>
        <end position="710"/>
    </location>
</feature>
<feature type="binding site" evidence="15">
    <location>
        <position position="21"/>
    </location>
    <ligand>
        <name>Mg(2+)</name>
        <dbReference type="ChEBI" id="CHEBI:18420"/>
        <label>2</label>
    </ligand>
</feature>
<dbReference type="CDD" id="cd01879">
    <property type="entry name" value="FeoB"/>
    <property type="match status" value="1"/>
</dbReference>
<dbReference type="GO" id="GO:0005525">
    <property type="term" value="F:GTP binding"/>
    <property type="evidence" value="ECO:0007669"/>
    <property type="project" value="UniProtKB-KW"/>
</dbReference>
<keyword evidence="5 16" id="KW-0812">Transmembrane</keyword>
<dbReference type="PANTHER" id="PTHR43185:SF1">
    <property type="entry name" value="FE(2+) TRANSPORTER FEOB"/>
    <property type="match status" value="1"/>
</dbReference>
<dbReference type="Pfam" id="PF07670">
    <property type="entry name" value="Gate"/>
    <property type="match status" value="2"/>
</dbReference>
<feature type="binding site" evidence="15">
    <location>
        <position position="24"/>
    </location>
    <ligand>
        <name>Mg(2+)</name>
        <dbReference type="ChEBI" id="CHEBI:18420"/>
        <label>2</label>
    </ligand>
</feature>
<dbReference type="GO" id="GO:0015093">
    <property type="term" value="F:ferrous iron transmembrane transporter activity"/>
    <property type="evidence" value="ECO:0007669"/>
    <property type="project" value="UniProtKB-UniRule"/>
</dbReference>
<evidence type="ECO:0000313" key="18">
    <source>
        <dbReference type="EMBL" id="AEJ60922.1"/>
    </source>
</evidence>
<protein>
    <recommendedName>
        <fullName evidence="12 13">Ferrous iron transport protein B</fullName>
    </recommendedName>
</protein>
<keyword evidence="19" id="KW-1185">Reference proteome</keyword>
<feature type="transmembrane region" description="Helical" evidence="16">
    <location>
        <begin position="457"/>
        <end position="477"/>
    </location>
</feature>
<dbReference type="PANTHER" id="PTHR43185">
    <property type="entry name" value="FERROUS IRON TRANSPORT PROTEIN B"/>
    <property type="match status" value="1"/>
</dbReference>
<evidence type="ECO:0000256" key="3">
    <source>
        <dbReference type="ARBA" id="ARBA00022475"/>
    </source>
</evidence>
<evidence type="ECO:0000256" key="6">
    <source>
        <dbReference type="ARBA" id="ARBA00022741"/>
    </source>
</evidence>
<organism evidence="18 19">
    <name type="scientific">Winmispira thermophila (strain ATCC 700085 / DSM 6578 / Z-1203)</name>
    <name type="common">Spirochaeta thermophila</name>
    <dbReference type="NCBI Taxonomy" id="869211"/>
    <lineage>
        <taxon>Bacteria</taxon>
        <taxon>Pseudomonadati</taxon>
        <taxon>Spirochaetota</taxon>
        <taxon>Spirochaetia</taxon>
        <taxon>Winmispirales</taxon>
        <taxon>Winmispiraceae</taxon>
        <taxon>Winmispira</taxon>
    </lineage>
</organism>
<dbReference type="Pfam" id="PF02421">
    <property type="entry name" value="FeoB_N"/>
    <property type="match status" value="1"/>
</dbReference>
<dbReference type="HOGENOM" id="CLU_013350_3_0_12"/>
<dbReference type="InterPro" id="IPR030389">
    <property type="entry name" value="G_FEOB_dom"/>
</dbReference>
<dbReference type="OrthoDB" id="9809127at2"/>
<feature type="domain" description="FeoB-type G" evidence="17">
    <location>
        <begin position="3"/>
        <end position="173"/>
    </location>
</feature>
<dbReference type="NCBIfam" id="TIGR00437">
    <property type="entry name" value="feoB"/>
    <property type="match status" value="1"/>
</dbReference>
<accession>G0GA86</accession>
<dbReference type="RefSeq" id="WP_014624302.1">
    <property type="nucleotide sequence ID" value="NC_017583.1"/>
</dbReference>
<keyword evidence="4 16" id="KW-0410">Iron transport</keyword>
<name>G0GA86_WINT7</name>
<dbReference type="InterPro" id="IPR050860">
    <property type="entry name" value="FeoB_GTPase"/>
</dbReference>
<evidence type="ECO:0000256" key="11">
    <source>
        <dbReference type="ARBA" id="ARBA00023136"/>
    </source>
</evidence>
<keyword evidence="3" id="KW-1003">Cell membrane</keyword>
<evidence type="ECO:0000313" key="19">
    <source>
        <dbReference type="Proteomes" id="UP000007254"/>
    </source>
</evidence>
<feature type="transmembrane region" description="Helical" evidence="16">
    <location>
        <begin position="660"/>
        <end position="681"/>
    </location>
</feature>
<feature type="binding site" evidence="14">
    <location>
        <begin position="60"/>
        <end position="63"/>
    </location>
    <ligand>
        <name>GTP</name>
        <dbReference type="ChEBI" id="CHEBI:37565"/>
        <label>1</label>
    </ligand>
</feature>
<dbReference type="EMBL" id="CP002903">
    <property type="protein sequence ID" value="AEJ60922.1"/>
    <property type="molecule type" value="Genomic_DNA"/>
</dbReference>
<dbReference type="AlphaFoldDB" id="G0GA86"/>
<keyword evidence="15" id="KW-0460">Magnesium</keyword>
<dbReference type="Pfam" id="PF07664">
    <property type="entry name" value="FeoB_C"/>
    <property type="match status" value="1"/>
</dbReference>
<evidence type="ECO:0000256" key="10">
    <source>
        <dbReference type="ARBA" id="ARBA00023134"/>
    </source>
</evidence>
<keyword evidence="2 16" id="KW-0813">Transport</keyword>
<feature type="transmembrane region" description="Helical" evidence="16">
    <location>
        <begin position="391"/>
        <end position="413"/>
    </location>
</feature>
<keyword evidence="7 16" id="KW-1133">Transmembrane helix</keyword>
<feature type="transmembrane region" description="Helical" evidence="16">
    <location>
        <begin position="425"/>
        <end position="451"/>
    </location>
</feature>
<keyword evidence="6 14" id="KW-0547">Nucleotide-binding</keyword>
<dbReference type="Gene3D" id="1.10.287.1770">
    <property type="match status" value="1"/>
</dbReference>
<dbReference type="GO" id="GO:0046872">
    <property type="term" value="F:metal ion binding"/>
    <property type="evidence" value="ECO:0007669"/>
    <property type="project" value="UniProtKB-KW"/>
</dbReference>
<feature type="binding site" evidence="14">
    <location>
        <begin position="10"/>
        <end position="17"/>
    </location>
    <ligand>
        <name>GTP</name>
        <dbReference type="ChEBI" id="CHEBI:37565"/>
        <label>1</label>
    </ligand>
</feature>
<proteinExistence type="inferred from homology"/>
<dbReference type="InterPro" id="IPR006073">
    <property type="entry name" value="GTP-bd"/>
</dbReference>
<dbReference type="InterPro" id="IPR003373">
    <property type="entry name" value="Fe2_transport_prot-B"/>
</dbReference>
<evidence type="ECO:0000259" key="17">
    <source>
        <dbReference type="PROSITE" id="PS51711"/>
    </source>
</evidence>
<dbReference type="InterPro" id="IPR027417">
    <property type="entry name" value="P-loop_NTPase"/>
</dbReference>
<evidence type="ECO:0000256" key="16">
    <source>
        <dbReference type="RuleBase" id="RU362098"/>
    </source>
</evidence>
<feature type="transmembrane region" description="Helical" evidence="16">
    <location>
        <begin position="519"/>
        <end position="538"/>
    </location>
</feature>
<evidence type="ECO:0000256" key="12">
    <source>
        <dbReference type="ARBA" id="ARBA00031200"/>
    </source>
</evidence>
<feature type="binding site" evidence="14">
    <location>
        <begin position="35"/>
        <end position="39"/>
    </location>
    <ligand>
        <name>GTP</name>
        <dbReference type="ChEBI" id="CHEBI:37565"/>
        <label>2</label>
    </ligand>
</feature>
<evidence type="ECO:0000256" key="15">
    <source>
        <dbReference type="PIRSR" id="PIRSR603373-2"/>
    </source>
</evidence>
<evidence type="ECO:0000256" key="14">
    <source>
        <dbReference type="PIRSR" id="PIRSR603373-1"/>
    </source>
</evidence>
<dbReference type="KEGG" id="stq:Spith_0642"/>
<dbReference type="InterPro" id="IPR041069">
    <property type="entry name" value="FeoB_Cyto"/>
</dbReference>
<dbReference type="PROSITE" id="PS51711">
    <property type="entry name" value="G_FEOB"/>
    <property type="match status" value="1"/>
</dbReference>
<evidence type="ECO:0000256" key="8">
    <source>
        <dbReference type="ARBA" id="ARBA00023004"/>
    </source>
</evidence>
<gene>
    <name evidence="18" type="ordered locus">Spith_0642</name>
</gene>
<keyword evidence="9" id="KW-0406">Ion transport</keyword>
<keyword evidence="8 16" id="KW-0408">Iron</keyword>
<feature type="binding site" evidence="15">
    <location>
        <position position="22"/>
    </location>
    <ligand>
        <name>Mg(2+)</name>
        <dbReference type="ChEBI" id="CHEBI:18420"/>
        <label>1</label>
    </ligand>
</feature>
<reference evidence="18 19" key="1">
    <citation type="submission" date="2011-06" db="EMBL/GenBank/DDBJ databases">
        <title>The complete genome of Spirochaeta thermophila DSM 6578.</title>
        <authorList>
            <consortium name="US DOE Joint Genome Institute (JGI-PGF)"/>
            <person name="Lucas S."/>
            <person name="Lapidus A."/>
            <person name="Bruce D."/>
            <person name="Goodwin L."/>
            <person name="Pitluck S."/>
            <person name="Peters L."/>
            <person name="Kyrpides N."/>
            <person name="Mavromatis K."/>
            <person name="Ivanova N."/>
            <person name="Mikailova N."/>
            <person name="Pagani I."/>
            <person name="Chertkov O."/>
            <person name="Detter J.C."/>
            <person name="Tapia R."/>
            <person name="Han C."/>
            <person name="Land M."/>
            <person name="Hauser L."/>
            <person name="Markowitz V."/>
            <person name="Cheng J.-F."/>
            <person name="Hugenholtz P."/>
            <person name="Woyke T."/>
            <person name="Wu D."/>
            <person name="Spring S."/>
            <person name="Merkhoffer B."/>
            <person name="Schneider S."/>
            <person name="Klenk H.-P."/>
            <person name="Eisen J.A."/>
        </authorList>
    </citation>
    <scope>NUCLEOTIDE SEQUENCE [LARGE SCALE GENOMIC DNA]</scope>
    <source>
        <strain evidence="19">ATCC 700085 / DSM 6578 / Z-1203</strain>
    </source>
</reference>
<comment type="subcellular location">
    <subcellularLocation>
        <location evidence="16">Cell inner membrane</location>
        <topology evidence="16">Multi-pass membrane protein</topology>
    </subcellularLocation>
    <subcellularLocation>
        <location evidence="1">Cell membrane</location>
        <topology evidence="1">Multi-pass membrane protein</topology>
    </subcellularLocation>
</comment>
<dbReference type="Gene3D" id="3.40.50.300">
    <property type="entry name" value="P-loop containing nucleotide triphosphate hydrolases"/>
    <property type="match status" value="1"/>
</dbReference>
<dbReference type="GO" id="GO:0005886">
    <property type="term" value="C:plasma membrane"/>
    <property type="evidence" value="ECO:0007669"/>
    <property type="project" value="UniProtKB-SubCell"/>
</dbReference>
<evidence type="ECO:0000256" key="9">
    <source>
        <dbReference type="ARBA" id="ARBA00023065"/>
    </source>
</evidence>
<feature type="transmembrane region" description="Helical" evidence="16">
    <location>
        <begin position="287"/>
        <end position="304"/>
    </location>
</feature>
<dbReference type="SUPFAM" id="SSF52540">
    <property type="entry name" value="P-loop containing nucleoside triphosphate hydrolases"/>
    <property type="match status" value="1"/>
</dbReference>
<keyword evidence="15" id="KW-0479">Metal-binding</keyword>
<sequence>MRTYTCALIGTPNTGKTSIFNAITNRTEYIGNWPGVTIERTDGILTTVYQGEDVRLRIVDLPGIYHLGSSAPEERVAFEFFLNEKVDLVINVMDGLSLQKNLYLTLQLLEEGLPVHVVITKKDLLEQNGIRISPEVLSRRLGVPVSLVNSHSREDARLLVDSLVQSCLSPPSPPRPVTYDEAVEEWLSRWQHELSFLGIPSPRLRTLLLLFLEGEEALFSLHPSLRERKAELAESRTRLEARVGEDLDMYLARRRYEEIESILKEAHEAAEKLTLTERIDRVVLHKVWGIPIFWAVLFLLFWATTSFGGVFIDFFDGIFQILAVDLPLYGLSRIGAGPFVQTLVEGVGTGIQTVATFVPIIYILFFLLTILEDCGYMARAAFVADRGMRGLGLSGKAFVPLLLGFGCTVSSVLATRTLESRKERLLTIFMAPLMSCGARLPVYVIFAAALFPRTAGLVVFSLYFVGIVLAVGTGLLFKHTLFKAERTPLVMELPPYHLPNMSLVLKITWIRFSAYIKRAGITITTAVFILSLLNAVVIENGRVSFESGSPDSLLIRTGKAITAVFEPMGVEEENWPAVAGLFTGLFAKETIIGTLQAMYGIEAEEEAEEPFSLQVALSGLVDAGRALLRGLYELLVPSPGGEEEAGGFSLVRERFTPAAAYAYLLFVLIYSPCVAALSAILQQAGVGTMLANAGYLTLLAWIIATLYFQVVEGGSLLWLGVAGGLLLGLMVVLYLVGRSTRSKEAVS</sequence>
<dbReference type="Pfam" id="PF17910">
    <property type="entry name" value="FeoB_Cyto"/>
    <property type="match status" value="1"/>
</dbReference>
<dbReference type="PRINTS" id="PR00326">
    <property type="entry name" value="GTP1OBG"/>
</dbReference>
<dbReference type="InterPro" id="IPR011642">
    <property type="entry name" value="Gate_dom"/>
</dbReference>
<dbReference type="InterPro" id="IPR011640">
    <property type="entry name" value="Fe2_transport_prot_B_C"/>
</dbReference>
<evidence type="ECO:0000256" key="4">
    <source>
        <dbReference type="ARBA" id="ARBA00022496"/>
    </source>
</evidence>
<comment type="similarity">
    <text evidence="16">Belongs to the TRAFAC class TrmE-Era-EngA-EngB-Septin-like GTPase superfamily. FeoB GTPase (TC 9.A.8) family.</text>
</comment>
<evidence type="ECO:0000256" key="2">
    <source>
        <dbReference type="ARBA" id="ARBA00022448"/>
    </source>
</evidence>
<keyword evidence="10 14" id="KW-0342">GTP-binding</keyword>
<evidence type="ECO:0000256" key="1">
    <source>
        <dbReference type="ARBA" id="ARBA00004651"/>
    </source>
</evidence>
<feature type="transmembrane region" description="Helical" evidence="16">
    <location>
        <begin position="716"/>
        <end position="737"/>
    </location>
</feature>
<evidence type="ECO:0000256" key="13">
    <source>
        <dbReference type="NCBIfam" id="TIGR00437"/>
    </source>
</evidence>
<comment type="function">
    <text evidence="16">Probable transporter of a GTP-driven Fe(2+) uptake system.</text>
</comment>
<feature type="transmembrane region" description="Helical" evidence="16">
    <location>
        <begin position="343"/>
        <end position="371"/>
    </location>
</feature>
<evidence type="ECO:0000256" key="5">
    <source>
        <dbReference type="ARBA" id="ARBA00022692"/>
    </source>
</evidence>
<evidence type="ECO:0000256" key="7">
    <source>
        <dbReference type="ARBA" id="ARBA00022989"/>
    </source>
</evidence>
<dbReference type="STRING" id="869211.Spith_0642"/>